<organism evidence="2 3">
    <name type="scientific">Allostreptomyces psammosilenae</name>
    <dbReference type="NCBI Taxonomy" id="1892865"/>
    <lineage>
        <taxon>Bacteria</taxon>
        <taxon>Bacillati</taxon>
        <taxon>Actinomycetota</taxon>
        <taxon>Actinomycetes</taxon>
        <taxon>Kitasatosporales</taxon>
        <taxon>Streptomycetaceae</taxon>
        <taxon>Allostreptomyces</taxon>
    </lineage>
</organism>
<comment type="caution">
    <text evidence="2">The sequence shown here is derived from an EMBL/GenBank/DDBJ whole genome shotgun (WGS) entry which is preliminary data.</text>
</comment>
<dbReference type="RefSeq" id="WP_179815107.1">
    <property type="nucleotide sequence ID" value="NZ_JACBZD010000001.1"/>
</dbReference>
<feature type="transmembrane region" description="Helical" evidence="1">
    <location>
        <begin position="20"/>
        <end position="36"/>
    </location>
</feature>
<keyword evidence="3" id="KW-1185">Reference proteome</keyword>
<evidence type="ECO:0000313" key="2">
    <source>
        <dbReference type="EMBL" id="NYI06543.1"/>
    </source>
</evidence>
<sequence length="83" mass="9026">MSSKSLSPSGIRNFRQSRAGTYLSIGTQVIGAFGIYKRVRQARRDHDNLMLLDAVVSGVALATGVAVLVRGLRRLGEDDEFFG</sequence>
<reference evidence="2 3" key="1">
    <citation type="submission" date="2020-07" db="EMBL/GenBank/DDBJ databases">
        <title>Sequencing the genomes of 1000 actinobacteria strains.</title>
        <authorList>
            <person name="Klenk H.-P."/>
        </authorList>
    </citation>
    <scope>NUCLEOTIDE SEQUENCE [LARGE SCALE GENOMIC DNA]</scope>
    <source>
        <strain evidence="2 3">DSM 42178</strain>
    </source>
</reference>
<evidence type="ECO:0000256" key="1">
    <source>
        <dbReference type="SAM" id="Phobius"/>
    </source>
</evidence>
<keyword evidence="1" id="KW-0812">Transmembrane</keyword>
<protein>
    <recommendedName>
        <fullName evidence="4">DUF202 domain-containing protein</fullName>
    </recommendedName>
</protein>
<keyword evidence="1" id="KW-1133">Transmembrane helix</keyword>
<dbReference type="EMBL" id="JACBZD010000001">
    <property type="protein sequence ID" value="NYI06543.1"/>
    <property type="molecule type" value="Genomic_DNA"/>
</dbReference>
<evidence type="ECO:0000313" key="3">
    <source>
        <dbReference type="Proteomes" id="UP000567795"/>
    </source>
</evidence>
<evidence type="ECO:0008006" key="4">
    <source>
        <dbReference type="Google" id="ProtNLM"/>
    </source>
</evidence>
<keyword evidence="1" id="KW-0472">Membrane</keyword>
<feature type="transmembrane region" description="Helical" evidence="1">
    <location>
        <begin position="48"/>
        <end position="69"/>
    </location>
</feature>
<name>A0A852ZVX4_9ACTN</name>
<dbReference type="AlphaFoldDB" id="A0A852ZVX4"/>
<dbReference type="Proteomes" id="UP000567795">
    <property type="component" value="Unassembled WGS sequence"/>
</dbReference>
<gene>
    <name evidence="2" type="ORF">FHU37_003486</name>
</gene>
<accession>A0A852ZVX4</accession>
<proteinExistence type="predicted"/>